<keyword evidence="6 7" id="KW-0694">RNA-binding</keyword>
<evidence type="ECO:0000256" key="6">
    <source>
        <dbReference type="ARBA" id="ARBA00022884"/>
    </source>
</evidence>
<evidence type="ECO:0000256" key="3">
    <source>
        <dbReference type="ARBA" id="ARBA00022722"/>
    </source>
</evidence>
<keyword evidence="5 7" id="KW-0378">Hydrolase</keyword>
<dbReference type="Gene3D" id="3.30.230.10">
    <property type="match status" value="1"/>
</dbReference>
<evidence type="ECO:0000256" key="7">
    <source>
        <dbReference type="HAMAP-Rule" id="MF_00227"/>
    </source>
</evidence>
<comment type="subunit">
    <text evidence="7">Consists of a catalytic RNA component (M1 or rnpB) and a protein subunit.</text>
</comment>
<dbReference type="AlphaFoldDB" id="A0A1N7Q5D0"/>
<dbReference type="PROSITE" id="PS00648">
    <property type="entry name" value="RIBONUCLEASE_P"/>
    <property type="match status" value="1"/>
</dbReference>
<comment type="function">
    <text evidence="1 7">RNaseP catalyzes the removal of the 5'-leader sequence from pre-tRNA to produce the mature 5'-terminus. It can also cleave other RNA substrates such as 4.5S RNA. The protein component plays an auxiliary but essential role in vivo by binding to the 5'-leader sequence and broadening the substrate specificity of the ribozyme.</text>
</comment>
<evidence type="ECO:0000256" key="1">
    <source>
        <dbReference type="ARBA" id="ARBA00002663"/>
    </source>
</evidence>
<dbReference type="GO" id="GO:0000049">
    <property type="term" value="F:tRNA binding"/>
    <property type="evidence" value="ECO:0007669"/>
    <property type="project" value="UniProtKB-UniRule"/>
</dbReference>
<dbReference type="GO" id="GO:0004526">
    <property type="term" value="F:ribonuclease P activity"/>
    <property type="evidence" value="ECO:0007669"/>
    <property type="project" value="UniProtKB-UniRule"/>
</dbReference>
<dbReference type="Pfam" id="PF00825">
    <property type="entry name" value="Ribonuclease_P"/>
    <property type="match status" value="1"/>
</dbReference>
<reference evidence="10" key="1">
    <citation type="submission" date="2017-01" db="EMBL/GenBank/DDBJ databases">
        <authorList>
            <person name="Varghese N."/>
            <person name="Submissions S."/>
        </authorList>
    </citation>
    <scope>NUCLEOTIDE SEQUENCE [LARGE SCALE GENOMIC DNA]</scope>
    <source>
        <strain evidence="10">DSM 46698</strain>
    </source>
</reference>
<keyword evidence="3 7" id="KW-0540">Nuclease</keyword>
<dbReference type="PANTHER" id="PTHR33992:SF1">
    <property type="entry name" value="RIBONUCLEASE P PROTEIN COMPONENT"/>
    <property type="match status" value="1"/>
</dbReference>
<organism evidence="9 10">
    <name type="scientific">Belliella pelovolcani</name>
    <dbReference type="NCBI Taxonomy" id="529505"/>
    <lineage>
        <taxon>Bacteria</taxon>
        <taxon>Pseudomonadati</taxon>
        <taxon>Bacteroidota</taxon>
        <taxon>Cytophagia</taxon>
        <taxon>Cytophagales</taxon>
        <taxon>Cyclobacteriaceae</taxon>
        <taxon>Belliella</taxon>
    </lineage>
</organism>
<dbReference type="GO" id="GO:0042781">
    <property type="term" value="F:3'-tRNA processing endoribonuclease activity"/>
    <property type="evidence" value="ECO:0007669"/>
    <property type="project" value="TreeGrafter"/>
</dbReference>
<keyword evidence="2 7" id="KW-0819">tRNA processing</keyword>
<dbReference type="SUPFAM" id="SSF54211">
    <property type="entry name" value="Ribosomal protein S5 domain 2-like"/>
    <property type="match status" value="1"/>
</dbReference>
<sequence length="129" mass="14949">MNYRLPKNERLHSQKAIKELFDKGSSFFLYPFKVLFLPQPLDSTETIQVLFSVSKKKIKKAVHRNQVKRRIKEAYRLNKNILGDPKKSPLHIALIYVSSDIAPYPKIESSVQKILKKLAESSDESNHLL</sequence>
<dbReference type="InterPro" id="IPR020568">
    <property type="entry name" value="Ribosomal_Su5_D2-typ_SF"/>
</dbReference>
<evidence type="ECO:0000313" key="10">
    <source>
        <dbReference type="Proteomes" id="UP000186026"/>
    </source>
</evidence>
<name>A0A1N7Q5D0_9BACT</name>
<dbReference type="Proteomes" id="UP000186026">
    <property type="component" value="Unassembled WGS sequence"/>
</dbReference>
<dbReference type="GO" id="GO:0030677">
    <property type="term" value="C:ribonuclease P complex"/>
    <property type="evidence" value="ECO:0007669"/>
    <property type="project" value="TreeGrafter"/>
</dbReference>
<evidence type="ECO:0000256" key="2">
    <source>
        <dbReference type="ARBA" id="ARBA00022694"/>
    </source>
</evidence>
<dbReference type="OrthoDB" id="1524972at2"/>
<dbReference type="HAMAP" id="MF_00227">
    <property type="entry name" value="RNase_P"/>
    <property type="match status" value="1"/>
</dbReference>
<accession>A0A1N7Q5D0</accession>
<dbReference type="RefSeq" id="WP_076503146.1">
    <property type="nucleotide sequence ID" value="NZ_FTOP01000032.1"/>
</dbReference>
<dbReference type="GO" id="GO:0001682">
    <property type="term" value="P:tRNA 5'-leader removal"/>
    <property type="evidence" value="ECO:0007669"/>
    <property type="project" value="UniProtKB-UniRule"/>
</dbReference>
<dbReference type="InterPro" id="IPR014721">
    <property type="entry name" value="Ribsml_uS5_D2-typ_fold_subgr"/>
</dbReference>
<dbReference type="STRING" id="529505.SAMN05421761_1323"/>
<dbReference type="EMBL" id="FTOP01000032">
    <property type="protein sequence ID" value="SIT18043.1"/>
    <property type="molecule type" value="Genomic_DNA"/>
</dbReference>
<evidence type="ECO:0000256" key="5">
    <source>
        <dbReference type="ARBA" id="ARBA00022801"/>
    </source>
</evidence>
<comment type="catalytic activity">
    <reaction evidence="7">
        <text>Endonucleolytic cleavage of RNA, removing 5'-extranucleotides from tRNA precursor.</text>
        <dbReference type="EC" id="3.1.26.5"/>
    </reaction>
</comment>
<protein>
    <recommendedName>
        <fullName evidence="7 8">Ribonuclease P protein component</fullName>
        <shortName evidence="7">RNase P protein</shortName>
        <shortName evidence="7">RNaseP protein</shortName>
        <ecNumber evidence="7 8">3.1.26.5</ecNumber>
    </recommendedName>
    <alternativeName>
        <fullName evidence="7">Protein C5</fullName>
    </alternativeName>
</protein>
<keyword evidence="10" id="KW-1185">Reference proteome</keyword>
<dbReference type="NCBIfam" id="TIGR00188">
    <property type="entry name" value="rnpA"/>
    <property type="match status" value="1"/>
</dbReference>
<evidence type="ECO:0000313" key="9">
    <source>
        <dbReference type="EMBL" id="SIT18043.1"/>
    </source>
</evidence>
<proteinExistence type="inferred from homology"/>
<dbReference type="InterPro" id="IPR020539">
    <property type="entry name" value="RNase_P_CS"/>
</dbReference>
<evidence type="ECO:0000256" key="4">
    <source>
        <dbReference type="ARBA" id="ARBA00022759"/>
    </source>
</evidence>
<evidence type="ECO:0000256" key="8">
    <source>
        <dbReference type="NCBIfam" id="TIGR00188"/>
    </source>
</evidence>
<gene>
    <name evidence="7" type="primary">rnpA</name>
    <name evidence="9" type="ORF">SAMN05421761_1323</name>
</gene>
<dbReference type="InterPro" id="IPR000100">
    <property type="entry name" value="RNase_P"/>
</dbReference>
<keyword evidence="4 7" id="KW-0255">Endonuclease</keyword>
<dbReference type="EC" id="3.1.26.5" evidence="7 8"/>
<comment type="similarity">
    <text evidence="7">Belongs to the RnpA family.</text>
</comment>
<dbReference type="PANTHER" id="PTHR33992">
    <property type="entry name" value="RIBONUCLEASE P PROTEIN COMPONENT"/>
    <property type="match status" value="1"/>
</dbReference>